<dbReference type="EMBL" id="AE017180">
    <property type="protein sequence ID" value="AAR34932.1"/>
    <property type="molecule type" value="Genomic_DNA"/>
</dbReference>
<evidence type="ECO:0000313" key="2">
    <source>
        <dbReference type="Proteomes" id="UP000000577"/>
    </source>
</evidence>
<evidence type="ECO:0000313" key="1">
    <source>
        <dbReference type="EMBL" id="AAR34932.1"/>
    </source>
</evidence>
<reference evidence="1 2" key="2">
    <citation type="journal article" date="2012" name="BMC Genomics">
        <title>Comparative genomic analysis of Geobacter sulfurreducens KN400, a strain with enhanced capacity for extracellular electron transfer and electricity production.</title>
        <authorList>
            <person name="Butler J.E."/>
            <person name="Young N.D."/>
            <person name="Aklujkar M."/>
            <person name="Lovley D.R."/>
        </authorList>
    </citation>
    <scope>NUCLEOTIDE SEQUENCE [LARGE SCALE GENOMIC DNA]</scope>
    <source>
        <strain evidence="2">ATCC 51573 / DSM 12127 / PCA</strain>
    </source>
</reference>
<dbReference type="STRING" id="243231.GSU1558"/>
<accession>Q74CW3</accession>
<sequence>MGKDRMKQLLAGLGIASLVAGAGAMGPGPALGTSG</sequence>
<protein>
    <submittedName>
        <fullName evidence="1">Uncharacterized protein</fullName>
    </submittedName>
</protein>
<organism evidence="1 2">
    <name type="scientific">Geobacter sulfurreducens (strain ATCC 51573 / DSM 12127 / PCA)</name>
    <dbReference type="NCBI Taxonomy" id="243231"/>
    <lineage>
        <taxon>Bacteria</taxon>
        <taxon>Pseudomonadati</taxon>
        <taxon>Thermodesulfobacteriota</taxon>
        <taxon>Desulfuromonadia</taxon>
        <taxon>Geobacterales</taxon>
        <taxon>Geobacteraceae</taxon>
        <taxon>Geobacter</taxon>
    </lineage>
</organism>
<dbReference type="HOGENOM" id="CLU_220608_0_0_7"/>
<dbReference type="InParanoid" id="Q74CW3"/>
<dbReference type="KEGG" id="gsu:GSU1558"/>
<dbReference type="EnsemblBacteria" id="AAR34932">
    <property type="protein sequence ID" value="AAR34932"/>
    <property type="gene ID" value="GSU1558"/>
</dbReference>
<proteinExistence type="predicted"/>
<dbReference type="AlphaFoldDB" id="Q74CW3"/>
<name>Q74CW3_GEOSL</name>
<dbReference type="Proteomes" id="UP000000577">
    <property type="component" value="Chromosome"/>
</dbReference>
<dbReference type="NCBIfam" id="TIGR04081">
    <property type="entry name" value="SbtA family thio(seleno)oxazole RiPP natural product precursor"/>
    <property type="match status" value="1"/>
</dbReference>
<reference evidence="1 2" key="1">
    <citation type="journal article" date="2003" name="Science">
        <title>Genome of Geobacter sulfurreducens: metal reduction in subsurface environments.</title>
        <authorList>
            <person name="Methe B.A."/>
            <person name="Nelson K.E."/>
            <person name="Eisen J.A."/>
            <person name="Paulsen I.T."/>
            <person name="Nelson W."/>
            <person name="Heidelberg J.F."/>
            <person name="Wu D."/>
            <person name="Wu M."/>
            <person name="Ward N."/>
            <person name="Beanan M.J."/>
            <person name="Dodson R.J."/>
            <person name="Madupu R."/>
            <person name="Brinkac L.M."/>
            <person name="Daugherty S.C."/>
            <person name="DeBoy R.T."/>
            <person name="Durkin A.S."/>
            <person name="Gwinn M."/>
            <person name="Kolonay J.F."/>
            <person name="Sullivan S.A."/>
            <person name="Haft D.H."/>
            <person name="Selengut J."/>
            <person name="Davidsen T.M."/>
            <person name="Zafar N."/>
            <person name="White O."/>
            <person name="Tran B."/>
            <person name="Romero C."/>
            <person name="Forberger H.A."/>
            <person name="Weidman J."/>
            <person name="Khouri H."/>
            <person name="Feldblyum T.V."/>
            <person name="Utterback T.R."/>
            <person name="Van Aken S.E."/>
            <person name="Lovley D.R."/>
            <person name="Fraser C.M."/>
        </authorList>
    </citation>
    <scope>NUCLEOTIDE SEQUENCE [LARGE SCALE GENOMIC DNA]</scope>
    <source>
        <strain evidence="2">ATCC 51573 / DSM 12127 / PCA</strain>
    </source>
</reference>
<gene>
    <name evidence="1" type="ordered locus">GSU1558</name>
</gene>
<keyword evidence="2" id="KW-1185">Reference proteome</keyword>
<dbReference type="InterPro" id="IPR023971">
    <property type="entry name" value="GSU1558/StbA-like"/>
</dbReference>